<dbReference type="Pfam" id="PF04964">
    <property type="entry name" value="Flp_Fap"/>
    <property type="match status" value="1"/>
</dbReference>
<comment type="caution">
    <text evidence="2">The sequence shown here is derived from an EMBL/GenBank/DDBJ whole genome shotgun (WGS) entry which is preliminary data.</text>
</comment>
<organism evidence="2 3">
    <name type="scientific">Noviherbaspirillum denitrificans</name>
    <dbReference type="NCBI Taxonomy" id="1968433"/>
    <lineage>
        <taxon>Bacteria</taxon>
        <taxon>Pseudomonadati</taxon>
        <taxon>Pseudomonadota</taxon>
        <taxon>Betaproteobacteria</taxon>
        <taxon>Burkholderiales</taxon>
        <taxon>Oxalobacteraceae</taxon>
        <taxon>Noviherbaspirillum</taxon>
    </lineage>
</organism>
<evidence type="ECO:0000256" key="1">
    <source>
        <dbReference type="SAM" id="Phobius"/>
    </source>
</evidence>
<keyword evidence="1" id="KW-1133">Transmembrane helix</keyword>
<dbReference type="InterPro" id="IPR007047">
    <property type="entry name" value="Flp_Fap"/>
</dbReference>
<evidence type="ECO:0000313" key="3">
    <source>
        <dbReference type="Proteomes" id="UP000197535"/>
    </source>
</evidence>
<feature type="transmembrane region" description="Helical" evidence="1">
    <location>
        <begin position="16"/>
        <end position="37"/>
    </location>
</feature>
<dbReference type="Proteomes" id="UP000197535">
    <property type="component" value="Unassembled WGS sequence"/>
</dbReference>
<protein>
    <recommendedName>
        <fullName evidence="4">Pilus assembly protein PilA</fullName>
    </recommendedName>
</protein>
<name>A0A254TD54_9BURK</name>
<dbReference type="EMBL" id="LSTO01000001">
    <property type="protein sequence ID" value="OWW20571.1"/>
    <property type="molecule type" value="Genomic_DNA"/>
</dbReference>
<dbReference type="AlphaFoldDB" id="A0A254TD54"/>
<evidence type="ECO:0008006" key="4">
    <source>
        <dbReference type="Google" id="ProtNLM"/>
    </source>
</evidence>
<reference evidence="2 3" key="1">
    <citation type="submission" date="2016-02" db="EMBL/GenBank/DDBJ databases">
        <authorList>
            <person name="Wen L."/>
            <person name="He K."/>
            <person name="Yang H."/>
        </authorList>
    </citation>
    <scope>NUCLEOTIDE SEQUENCE [LARGE SCALE GENOMIC DNA]</scope>
    <source>
        <strain evidence="2 3">TSA40</strain>
    </source>
</reference>
<accession>A0A254TD54</accession>
<keyword evidence="1" id="KW-0812">Transmembrane</keyword>
<keyword evidence="3" id="KW-1185">Reference proteome</keyword>
<dbReference type="RefSeq" id="WP_088707441.1">
    <property type="nucleotide sequence ID" value="NZ_LSTO01000001.1"/>
</dbReference>
<keyword evidence="1" id="KW-0472">Membrane</keyword>
<proteinExistence type="predicted"/>
<sequence length="65" mass="6671">MNAIKRFLKDEEGAVAIEYALLAALIAIVIAVGATALGNQLCAFFNGIATWLDATPGGAFALDAC</sequence>
<evidence type="ECO:0000313" key="2">
    <source>
        <dbReference type="EMBL" id="OWW20571.1"/>
    </source>
</evidence>
<gene>
    <name evidence="2" type="ORF">AYR66_14805</name>
</gene>